<organism evidence="6 7">
    <name type="scientific">Roseomonas elaeocarpi</name>
    <dbReference type="NCBI Taxonomy" id="907779"/>
    <lineage>
        <taxon>Bacteria</taxon>
        <taxon>Pseudomonadati</taxon>
        <taxon>Pseudomonadota</taxon>
        <taxon>Alphaproteobacteria</taxon>
        <taxon>Acetobacterales</taxon>
        <taxon>Roseomonadaceae</taxon>
        <taxon>Roseomonas</taxon>
    </lineage>
</organism>
<proteinExistence type="inferred from homology"/>
<dbReference type="SUPFAM" id="SSF56281">
    <property type="entry name" value="Metallo-hydrolase/oxidoreductase"/>
    <property type="match status" value="1"/>
</dbReference>
<dbReference type="RefSeq" id="WP_377045081.1">
    <property type="nucleotide sequence ID" value="NZ_JBHLUN010000009.1"/>
</dbReference>
<dbReference type="PANTHER" id="PTHR42978">
    <property type="entry name" value="QUORUM-QUENCHING LACTONASE YTNP-RELATED-RELATED"/>
    <property type="match status" value="1"/>
</dbReference>
<evidence type="ECO:0000313" key="6">
    <source>
        <dbReference type="EMBL" id="MFC0409328.1"/>
    </source>
</evidence>
<keyword evidence="7" id="KW-1185">Reference proteome</keyword>
<comment type="caution">
    <text evidence="6">The sequence shown here is derived from an EMBL/GenBank/DDBJ whole genome shotgun (WGS) entry which is preliminary data.</text>
</comment>
<protein>
    <submittedName>
        <fullName evidence="6">MBL fold metallo-hydrolase</fullName>
    </submittedName>
</protein>
<evidence type="ECO:0000259" key="5">
    <source>
        <dbReference type="SMART" id="SM00849"/>
    </source>
</evidence>
<comment type="similarity">
    <text evidence="1">Belongs to the metallo-beta-lactamase superfamily.</text>
</comment>
<dbReference type="CDD" id="cd07720">
    <property type="entry name" value="OPHC2-like_MBL-fold"/>
    <property type="match status" value="1"/>
</dbReference>
<evidence type="ECO:0000256" key="2">
    <source>
        <dbReference type="ARBA" id="ARBA00022723"/>
    </source>
</evidence>
<evidence type="ECO:0000256" key="3">
    <source>
        <dbReference type="ARBA" id="ARBA00022801"/>
    </source>
</evidence>
<gene>
    <name evidence="6" type="ORF">ACFFGY_13805</name>
</gene>
<dbReference type="Gene3D" id="3.60.15.10">
    <property type="entry name" value="Ribonuclease Z/Hydroxyacylglutathione hydrolase-like"/>
    <property type="match status" value="1"/>
</dbReference>
<name>A0ABV6JUC3_9PROT</name>
<dbReference type="PANTHER" id="PTHR42978:SF6">
    <property type="entry name" value="QUORUM-QUENCHING LACTONASE YTNP-RELATED"/>
    <property type="match status" value="1"/>
</dbReference>
<feature type="domain" description="Metallo-beta-lactamase" evidence="5">
    <location>
        <begin position="71"/>
        <end position="270"/>
    </location>
</feature>
<keyword evidence="2" id="KW-0479">Metal-binding</keyword>
<dbReference type="Pfam" id="PF00753">
    <property type="entry name" value="Lactamase_B"/>
    <property type="match status" value="1"/>
</dbReference>
<evidence type="ECO:0000313" key="7">
    <source>
        <dbReference type="Proteomes" id="UP001589865"/>
    </source>
</evidence>
<evidence type="ECO:0000256" key="4">
    <source>
        <dbReference type="ARBA" id="ARBA00022833"/>
    </source>
</evidence>
<accession>A0ABV6JUC3</accession>
<dbReference type="InterPro" id="IPR036866">
    <property type="entry name" value="RibonucZ/Hydroxyglut_hydro"/>
</dbReference>
<dbReference type="SMART" id="SM00849">
    <property type="entry name" value="Lactamase_B"/>
    <property type="match status" value="1"/>
</dbReference>
<dbReference type="Proteomes" id="UP001589865">
    <property type="component" value="Unassembled WGS sequence"/>
</dbReference>
<sequence length="298" mass="32450">MASADNAAQAPGFYRFQLGNLRALTVNDGFFRKPGSPAELIRNAGEEEVHAALREAFLPENHLDLLFTVPFLETPQGLIAFDIGTGGNFGPNSGKLAANLRAAGYGPEDVAHIVFTHLHVDHCSGLTDGEGRALYPRAQLHVPKPEADYWLSEEEARKAPEDARGGFDNARRRFAPYEGRMTLFTPGEEVLPGIRSVPTHGHTPGHTSFLVEDGGETLLILGDVTNRPELFLVHPTWQLVFDSNGDQAVATRRSVLDQAAADRLLVAAFHWPFPALGHVAKTADGYRMTPVVWSAEGK</sequence>
<evidence type="ECO:0000256" key="1">
    <source>
        <dbReference type="ARBA" id="ARBA00007749"/>
    </source>
</evidence>
<keyword evidence="4" id="KW-0862">Zinc</keyword>
<keyword evidence="3" id="KW-0378">Hydrolase</keyword>
<reference evidence="6 7" key="1">
    <citation type="submission" date="2024-09" db="EMBL/GenBank/DDBJ databases">
        <authorList>
            <person name="Sun Q."/>
            <person name="Mori K."/>
        </authorList>
    </citation>
    <scope>NUCLEOTIDE SEQUENCE [LARGE SCALE GENOMIC DNA]</scope>
    <source>
        <strain evidence="6 7">TBRC 5777</strain>
    </source>
</reference>
<dbReference type="EMBL" id="JBHLUN010000009">
    <property type="protein sequence ID" value="MFC0409328.1"/>
    <property type="molecule type" value="Genomic_DNA"/>
</dbReference>
<dbReference type="InterPro" id="IPR051013">
    <property type="entry name" value="MBL_superfamily_lactonases"/>
</dbReference>
<dbReference type="InterPro" id="IPR001279">
    <property type="entry name" value="Metallo-B-lactamas"/>
</dbReference>